<accession>A0A6S7FS33</accession>
<proteinExistence type="predicted"/>
<gene>
    <name evidence="1" type="ORF">PACLA_8A041679</name>
</gene>
<sequence>MSRYDRYCENLFHQLKSHDRNSIDIYHAGYVFNNVCAYVSRSIDGGRCYMRVVYLNHRCLIRESLLDLSYNYQDRSGHYEIQFCFPDFYGGLCGIFHEECYEAVRQLNREAAMCSIEQIAVNIAERCPGVIVSQDLIKRQVEYYKSGGLVLLELDHRGRAVADEINDAIVVQLPCDTVLDDEPLSVLQTIASDYKFFDFYLRVGREQGIQLAGGRLWPTIIVDGVMRTIPSFYIYLIAVTKCDNGDRYITIGVVHWLFGIYAKLDIDYRIYPETFKAKRLSVTPIYLPTVTFNSTEFNIDYGNDRDYDDEGRRSLTINEARDYVSGTVDTLITYINENYQTDCLSLATDFEKEHGIAVSKRLAQILIYHQKLVHIVQDWVIKNCGCTRNDQICHCVCILVVM</sequence>
<dbReference type="AlphaFoldDB" id="A0A6S7FS33"/>
<reference evidence="1" key="1">
    <citation type="submission" date="2020-04" db="EMBL/GenBank/DDBJ databases">
        <authorList>
            <person name="Alioto T."/>
            <person name="Alioto T."/>
            <person name="Gomez Garrido J."/>
        </authorList>
    </citation>
    <scope>NUCLEOTIDE SEQUENCE</scope>
    <source>
        <strain evidence="1">A484AB</strain>
    </source>
</reference>
<evidence type="ECO:0000313" key="2">
    <source>
        <dbReference type="Proteomes" id="UP001152795"/>
    </source>
</evidence>
<dbReference type="Proteomes" id="UP001152795">
    <property type="component" value="Unassembled WGS sequence"/>
</dbReference>
<organism evidence="1 2">
    <name type="scientific">Paramuricea clavata</name>
    <name type="common">Red gorgonian</name>
    <name type="synonym">Violescent sea-whip</name>
    <dbReference type="NCBI Taxonomy" id="317549"/>
    <lineage>
        <taxon>Eukaryota</taxon>
        <taxon>Metazoa</taxon>
        <taxon>Cnidaria</taxon>
        <taxon>Anthozoa</taxon>
        <taxon>Octocorallia</taxon>
        <taxon>Malacalcyonacea</taxon>
        <taxon>Plexauridae</taxon>
        <taxon>Paramuricea</taxon>
    </lineage>
</organism>
<protein>
    <submittedName>
        <fullName evidence="1">Uncharacterized protein</fullName>
    </submittedName>
</protein>
<name>A0A6S7FS33_PARCT</name>
<keyword evidence="2" id="KW-1185">Reference proteome</keyword>
<dbReference type="EMBL" id="CACRXK020000129">
    <property type="protein sequence ID" value="CAB3978626.1"/>
    <property type="molecule type" value="Genomic_DNA"/>
</dbReference>
<comment type="caution">
    <text evidence="1">The sequence shown here is derived from an EMBL/GenBank/DDBJ whole genome shotgun (WGS) entry which is preliminary data.</text>
</comment>
<evidence type="ECO:0000313" key="1">
    <source>
        <dbReference type="EMBL" id="CAB3978626.1"/>
    </source>
</evidence>